<sequence>MELDGKGLGGSLRVPCVQELAKESLTEAPHRYVQLNQDPIFVSATLTEVPIIDMQRLFSEESAITELERLHIACKDWGFFQMINHGVSCSLIEKVKEEIQEFFDLPMAEKNKFLQEAGDLEGFGQAYVFSEEQKLDWADMFYVVTLPHYLRKPHLLPKLPLPLRDTIEAYSKELKDISMKTLFLMAKALNMEVEDMNVLFDEGMQSMRMNYYPPCPQPEKVIGLTPHSDPLGITFLLQINDVDGLQIRKDGIWMSVKPLPNAFIVNIGDVLEEEGIVPNLHMRRERRYEEISEEGVHRSESATPSEILYLTRRLCTVEDVAGLVEFLALHPARNFITGKIFHTVASGLIQLSEMLLLAGDYHRWWHDYVAALINQQL</sequence>
<reference evidence="6" key="1">
    <citation type="journal article" date="2022" name="Int. J. Mol. Sci.">
        <title>Draft Genome of Tanacetum Coccineum: Genomic Comparison of Closely Related Tanacetum-Family Plants.</title>
        <authorList>
            <person name="Yamashiro T."/>
            <person name="Shiraishi A."/>
            <person name="Nakayama K."/>
            <person name="Satake H."/>
        </authorList>
    </citation>
    <scope>NUCLEOTIDE SEQUENCE</scope>
</reference>
<evidence type="ECO:0000313" key="7">
    <source>
        <dbReference type="Proteomes" id="UP001151760"/>
    </source>
</evidence>
<organism evidence="6 7">
    <name type="scientific">Tanacetum coccineum</name>
    <dbReference type="NCBI Taxonomy" id="301880"/>
    <lineage>
        <taxon>Eukaryota</taxon>
        <taxon>Viridiplantae</taxon>
        <taxon>Streptophyta</taxon>
        <taxon>Embryophyta</taxon>
        <taxon>Tracheophyta</taxon>
        <taxon>Spermatophyta</taxon>
        <taxon>Magnoliopsida</taxon>
        <taxon>eudicotyledons</taxon>
        <taxon>Gunneridae</taxon>
        <taxon>Pentapetalae</taxon>
        <taxon>asterids</taxon>
        <taxon>campanulids</taxon>
        <taxon>Asterales</taxon>
        <taxon>Asteraceae</taxon>
        <taxon>Asteroideae</taxon>
        <taxon>Anthemideae</taxon>
        <taxon>Anthemidinae</taxon>
        <taxon>Tanacetum</taxon>
    </lineage>
</organism>
<dbReference type="PROSITE" id="PS51471">
    <property type="entry name" value="FE2OG_OXY"/>
    <property type="match status" value="1"/>
</dbReference>
<name>A0ABQ5E6K2_9ASTR</name>
<evidence type="ECO:0000256" key="1">
    <source>
        <dbReference type="ARBA" id="ARBA00008056"/>
    </source>
</evidence>
<dbReference type="InterPro" id="IPR050295">
    <property type="entry name" value="Plant_2OG-oxidoreductases"/>
</dbReference>
<dbReference type="InterPro" id="IPR027443">
    <property type="entry name" value="IPNS-like_sf"/>
</dbReference>
<dbReference type="EMBL" id="BQNB010015988">
    <property type="protein sequence ID" value="GJT46467.1"/>
    <property type="molecule type" value="Genomic_DNA"/>
</dbReference>
<dbReference type="Pfam" id="PF03171">
    <property type="entry name" value="2OG-FeII_Oxy"/>
    <property type="match status" value="1"/>
</dbReference>
<dbReference type="Gene3D" id="2.60.120.330">
    <property type="entry name" value="B-lactam Antibiotic, Isopenicillin N Synthase, Chain"/>
    <property type="match status" value="1"/>
</dbReference>
<accession>A0ABQ5E6K2</accession>
<dbReference type="InterPro" id="IPR044861">
    <property type="entry name" value="IPNS-like_FE2OG_OXY"/>
</dbReference>
<dbReference type="PANTHER" id="PTHR47991">
    <property type="entry name" value="OXOGLUTARATE/IRON-DEPENDENT DIOXYGENASE"/>
    <property type="match status" value="1"/>
</dbReference>
<keyword evidence="7" id="KW-1185">Reference proteome</keyword>
<dbReference type="Pfam" id="PF14226">
    <property type="entry name" value="DIOX_N"/>
    <property type="match status" value="1"/>
</dbReference>
<dbReference type="InterPro" id="IPR026992">
    <property type="entry name" value="DIOX_N"/>
</dbReference>
<protein>
    <submittedName>
        <fullName evidence="6">SRG1-like protein</fullName>
    </submittedName>
</protein>
<keyword evidence="4" id="KW-0560">Oxidoreductase</keyword>
<evidence type="ECO:0000259" key="5">
    <source>
        <dbReference type="PROSITE" id="PS51471"/>
    </source>
</evidence>
<dbReference type="Proteomes" id="UP001151760">
    <property type="component" value="Unassembled WGS sequence"/>
</dbReference>
<comment type="caution">
    <text evidence="6">The sequence shown here is derived from an EMBL/GenBank/DDBJ whole genome shotgun (WGS) entry which is preliminary data.</text>
</comment>
<evidence type="ECO:0000256" key="4">
    <source>
        <dbReference type="RuleBase" id="RU003682"/>
    </source>
</evidence>
<reference evidence="6" key="2">
    <citation type="submission" date="2022-01" db="EMBL/GenBank/DDBJ databases">
        <authorList>
            <person name="Yamashiro T."/>
            <person name="Shiraishi A."/>
            <person name="Satake H."/>
            <person name="Nakayama K."/>
        </authorList>
    </citation>
    <scope>NUCLEOTIDE SEQUENCE</scope>
</reference>
<dbReference type="SUPFAM" id="SSF51197">
    <property type="entry name" value="Clavaminate synthase-like"/>
    <property type="match status" value="1"/>
</dbReference>
<evidence type="ECO:0000256" key="3">
    <source>
        <dbReference type="ARBA" id="ARBA00023004"/>
    </source>
</evidence>
<gene>
    <name evidence="6" type="ORF">Tco_0955182</name>
</gene>
<comment type="similarity">
    <text evidence="1 4">Belongs to the iron/ascorbate-dependent oxidoreductase family.</text>
</comment>
<feature type="domain" description="Fe2OG dioxygenase" evidence="5">
    <location>
        <begin position="203"/>
        <end position="326"/>
    </location>
</feature>
<keyword evidence="2 4" id="KW-0479">Metal-binding</keyword>
<evidence type="ECO:0000256" key="2">
    <source>
        <dbReference type="ARBA" id="ARBA00022723"/>
    </source>
</evidence>
<dbReference type="InterPro" id="IPR005123">
    <property type="entry name" value="Oxoglu/Fe-dep_dioxygenase_dom"/>
</dbReference>
<evidence type="ECO:0000313" key="6">
    <source>
        <dbReference type="EMBL" id="GJT46467.1"/>
    </source>
</evidence>
<proteinExistence type="inferred from homology"/>
<keyword evidence="3 4" id="KW-0408">Iron</keyword>